<dbReference type="KEGG" id="ptrt:HU722_0020605"/>
<dbReference type="RefSeq" id="WP_065891075.1">
    <property type="nucleotide sequence ID" value="NZ_CP077084.1"/>
</dbReference>
<sequence length="905" mass="99672">MAKKPISKKTSPAQAMSVAPAPSTKVATAELPFAIIQYATNNSLLYPLDSAQGTTATLTLPAGSTQVIVHFAIKGQACATFPPISVASGDVADIPWQWISTCIGHTVLIWYEAVVGGAHKESLVLELEIQDVREEDLRASMPGFAHAELEWGTLWLNMFNFTGDETIRVKAWPMIRAGSRLFVVVAGNEQNVPPEFCWAAFDHVVTDEEAHEDYVFEFFLSRPWLAHLDDYTSCTCHLGVIWDGCHPEAPVSNVNPLPRNAQDFHQRSTVLLRVDPALDLNPPRLQEAVQISPGNWQVNPANTTQGGHALVTYPGMTEGDHVCMQASGPNYGPLSLGCQDVKLGDVSLSFEVAPEIFAALFCQTLTLIYSVQFNNYLPQNSPGCVIQVLGPQLTKLCIEQATGDTLDLKTFDDDATVLVPIWDYAAVGQCVWVWISGTLEGGSSYQFFILMDEPLTAGWMTNGVDAPIPRAELQKLEDCSDFELHAAVSFDGNCDLATALEFPVQTFSIDQVDFALNPPEVREAVGNQLTIYNGRDGVTVRVAYPHMSSRHQIQLNWKRSDGTDVPLPPKPGNSNPGYVDFSVAREEVIHAAGKTLTLNYTVTSACKLQTSGDLDLEVSVPVRLTTPEVQQATPPATQGGILDLRTFAGDARIGVPDWWFMLVGQRGWLECSGPLWDGSVHTFKVMDAEVITATDVTNSLSRVLKRLELDKYETGAKLTFTFRLTADGSANIDEAIPFPPLKLIFRKRLLDQTPFDPNRKGWNGWQRGAGATDPRDLVLKYGPYPWETGMGYWLVDWGYTNTSNPATQSEKLFRIFTNLEPGNSYTFHAWIRDSVGLPLPPRMALTVNGKDITPVIEPGTNWFLLEGKFVADSSTARLGIDNRRMGIDPANDFDVTWIRVFEGTL</sequence>
<reference evidence="2" key="2">
    <citation type="submission" date="2021-06" db="EMBL/GenBank/DDBJ databases">
        <title>Updating the genus Pseudomonas: Description of 43 new species and partition of the Pseudomonas putida group.</title>
        <authorList>
            <person name="Girard L."/>
            <person name="Lood C."/>
            <person name="Vandamme P."/>
            <person name="Rokni-Zadeh H."/>
            <person name="van Noort V."/>
            <person name="Hofte M."/>
            <person name="Lavigne R."/>
            <person name="De Mot R."/>
        </authorList>
    </citation>
    <scope>NUCLEOTIDE SEQUENCE</scope>
    <source>
        <strain evidence="2">SWRI145</strain>
    </source>
</reference>
<reference evidence="1" key="1">
    <citation type="journal article" date="2020" name="Microorganisms">
        <title>Reliable Identification of Environmental Pseudomonas Isolates Using the rpoD Gene.</title>
        <authorList>
            <consortium name="The Broad Institute Genome Sequencing Platform"/>
            <person name="Girard L."/>
            <person name="Lood C."/>
            <person name="Rokni-Zadeh H."/>
            <person name="van Noort V."/>
            <person name="Lavigne R."/>
            <person name="De Mot R."/>
        </authorList>
    </citation>
    <scope>NUCLEOTIDE SEQUENCE [LARGE SCALE GENOMIC DNA]</scope>
    <source>
        <strain evidence="1">SWRI145</strain>
    </source>
</reference>
<dbReference type="Proteomes" id="UP000615613">
    <property type="component" value="Chromosome"/>
</dbReference>
<evidence type="ECO:0000313" key="1">
    <source>
        <dbReference type="EMBL" id="MBC3289903.1"/>
    </source>
</evidence>
<dbReference type="EMBL" id="JABWQF010000001">
    <property type="protein sequence ID" value="MBC3289903.1"/>
    <property type="molecule type" value="Genomic_DNA"/>
</dbReference>
<dbReference type="EMBL" id="CP077084">
    <property type="protein sequence ID" value="QXH82374.1"/>
    <property type="molecule type" value="Genomic_DNA"/>
</dbReference>
<name>A0A8H9YM09_9PSED</name>
<evidence type="ECO:0000313" key="3">
    <source>
        <dbReference type="Proteomes" id="UP000615613"/>
    </source>
</evidence>
<dbReference type="AlphaFoldDB" id="A0A8H9YM09"/>
<organism evidence="1">
    <name type="scientific">Pseudomonas tritici</name>
    <dbReference type="NCBI Taxonomy" id="2745518"/>
    <lineage>
        <taxon>Bacteria</taxon>
        <taxon>Pseudomonadati</taxon>
        <taxon>Pseudomonadota</taxon>
        <taxon>Gammaproteobacteria</taxon>
        <taxon>Pseudomonadales</taxon>
        <taxon>Pseudomonadaceae</taxon>
        <taxon>Pseudomonas</taxon>
    </lineage>
</organism>
<keyword evidence="3" id="KW-1185">Reference proteome</keyword>
<accession>A0A8H9YM09</accession>
<proteinExistence type="predicted"/>
<gene>
    <name evidence="1" type="ORF">HU722_00050</name>
    <name evidence="2" type="ORF">HU722_0020605</name>
</gene>
<evidence type="ECO:0000313" key="2">
    <source>
        <dbReference type="EMBL" id="QXH82374.1"/>
    </source>
</evidence>
<protein>
    <submittedName>
        <fullName evidence="1">Uncharacterized protein</fullName>
    </submittedName>
</protein>